<reference evidence="1 2" key="1">
    <citation type="submission" date="2013-08" db="EMBL/GenBank/DDBJ databases">
        <authorList>
            <person name="Huang J."/>
            <person name="Wang G."/>
        </authorList>
    </citation>
    <scope>NUCLEOTIDE SEQUENCE [LARGE SCALE GENOMIC DNA]</scope>
    <source>
        <strain evidence="1 2">JSM 072002</strain>
    </source>
</reference>
<dbReference type="EMBL" id="AVPG01000030">
    <property type="protein sequence ID" value="KGX84850.1"/>
    <property type="molecule type" value="Genomic_DNA"/>
</dbReference>
<dbReference type="Proteomes" id="UP000030401">
    <property type="component" value="Unassembled WGS sequence"/>
</dbReference>
<sequence>MGIKLFHRTQRDLASYINQVIDQYWNNDLEETQMIDMIQNLYNNNESKFVKNGEYTSIINQQCGKRRLEVISKVLDLNRVK</sequence>
<comment type="caution">
    <text evidence="1">The sequence shown here is derived from an EMBL/GenBank/DDBJ whole genome shotgun (WGS) entry which is preliminary data.</text>
</comment>
<dbReference type="OrthoDB" id="2456252at2"/>
<dbReference type="GO" id="GO:0016740">
    <property type="term" value="F:transferase activity"/>
    <property type="evidence" value="ECO:0007669"/>
    <property type="project" value="UniProtKB-KW"/>
</dbReference>
<accession>A0A0A5G1A2</accession>
<dbReference type="AlphaFoldDB" id="A0A0A5G1A2"/>
<keyword evidence="1" id="KW-0808">Transferase</keyword>
<keyword evidence="2" id="KW-1185">Reference proteome</keyword>
<proteinExistence type="predicted"/>
<organism evidence="1 2">
    <name type="scientific">Pontibacillus litoralis JSM 072002</name>
    <dbReference type="NCBI Taxonomy" id="1385512"/>
    <lineage>
        <taxon>Bacteria</taxon>
        <taxon>Bacillati</taxon>
        <taxon>Bacillota</taxon>
        <taxon>Bacilli</taxon>
        <taxon>Bacillales</taxon>
        <taxon>Bacillaceae</taxon>
        <taxon>Pontibacillus</taxon>
    </lineage>
</organism>
<evidence type="ECO:0000313" key="1">
    <source>
        <dbReference type="EMBL" id="KGX84850.1"/>
    </source>
</evidence>
<protein>
    <submittedName>
        <fullName evidence="1">Glycosyl transferase</fullName>
    </submittedName>
</protein>
<evidence type="ECO:0000313" key="2">
    <source>
        <dbReference type="Proteomes" id="UP000030401"/>
    </source>
</evidence>
<dbReference type="eggNOG" id="ENOG50330I5">
    <property type="taxonomic scope" value="Bacteria"/>
</dbReference>
<dbReference type="InterPro" id="IPR030902">
    <property type="entry name" value="CLB_0814_fam"/>
</dbReference>
<name>A0A0A5G1A2_9BACI</name>
<dbReference type="NCBIfam" id="TIGR04540">
    <property type="entry name" value="CLB_0814_fam"/>
    <property type="match status" value="1"/>
</dbReference>
<gene>
    <name evidence="1" type="ORF">N784_11780</name>
</gene>
<dbReference type="STRING" id="1385512.N784_11780"/>